<dbReference type="Proteomes" id="UP000245639">
    <property type="component" value="Unassembled WGS sequence"/>
</dbReference>
<dbReference type="GO" id="GO:0043190">
    <property type="term" value="C:ATP-binding cassette (ABC) transporter complex"/>
    <property type="evidence" value="ECO:0007669"/>
    <property type="project" value="InterPro"/>
</dbReference>
<name>A0A2U1FBU1_9PSEU</name>
<feature type="chain" id="PRO_5015699509" evidence="1">
    <location>
        <begin position="33"/>
        <end position="321"/>
    </location>
</feature>
<evidence type="ECO:0000256" key="1">
    <source>
        <dbReference type="SAM" id="SignalP"/>
    </source>
</evidence>
<dbReference type="EMBL" id="QEKW01000006">
    <property type="protein sequence ID" value="PVZ09652.1"/>
    <property type="molecule type" value="Genomic_DNA"/>
</dbReference>
<sequence>MRTIAVVRGGGRGCRVLAAVVAAVIGCAPALSACSASPPRPVPPADLHGARYVVAGGPTDQLVLLCHLAVAVVEAAGAEAAEQCGKLGAADVRSPARSSVDLGWAYVGQADRDLDGEADVPAPFARVAAQDAARGVTWLAPTAFADTDALAVGGPVAAGGMRTVSDLAASPGATICAPPGAVDDPQGLGGVLAVYGLDPARVRPLDPGAVLTETARGRCTAGLVPNTSGRIPALGLVVLVDDRSGFGRGADGTPGPGRGGAAPVLRTPVYAAHPQVAAVLGALTARLTDEVIRELDRRITVEGRDARDVAREWTREAGLTP</sequence>
<dbReference type="Pfam" id="PF04069">
    <property type="entry name" value="OpuAC"/>
    <property type="match status" value="1"/>
</dbReference>
<dbReference type="Gene3D" id="3.40.190.120">
    <property type="entry name" value="Osmoprotection protein (prox), domain 2"/>
    <property type="match status" value="1"/>
</dbReference>
<gene>
    <name evidence="3" type="ORF">C8D89_106317</name>
</gene>
<reference evidence="3 4" key="1">
    <citation type="submission" date="2018-04" db="EMBL/GenBank/DDBJ databases">
        <title>Genomic Encyclopedia of Type Strains, Phase IV (KMG-IV): sequencing the most valuable type-strain genomes for metagenomic binning, comparative biology and taxonomic classification.</title>
        <authorList>
            <person name="Goeker M."/>
        </authorList>
    </citation>
    <scope>NUCLEOTIDE SEQUENCE [LARGE SCALE GENOMIC DNA]</scope>
    <source>
        <strain evidence="3 4">DSM 45771</strain>
    </source>
</reference>
<evidence type="ECO:0000313" key="3">
    <source>
        <dbReference type="EMBL" id="PVZ09652.1"/>
    </source>
</evidence>
<dbReference type="OrthoDB" id="9781705at2"/>
<feature type="domain" description="ABC-type glycine betaine transport system substrate-binding" evidence="2">
    <location>
        <begin position="53"/>
        <end position="315"/>
    </location>
</feature>
<dbReference type="GO" id="GO:0022857">
    <property type="term" value="F:transmembrane transporter activity"/>
    <property type="evidence" value="ECO:0007669"/>
    <property type="project" value="InterPro"/>
</dbReference>
<keyword evidence="1" id="KW-0732">Signal</keyword>
<comment type="caution">
    <text evidence="3">The sequence shown here is derived from an EMBL/GenBank/DDBJ whole genome shotgun (WGS) entry which is preliminary data.</text>
</comment>
<keyword evidence="4" id="KW-1185">Reference proteome</keyword>
<dbReference type="SUPFAM" id="SSF53850">
    <property type="entry name" value="Periplasmic binding protein-like II"/>
    <property type="match status" value="1"/>
</dbReference>
<proteinExistence type="predicted"/>
<evidence type="ECO:0000259" key="2">
    <source>
        <dbReference type="Pfam" id="PF04069"/>
    </source>
</evidence>
<accession>A0A2U1FBU1</accession>
<evidence type="ECO:0000313" key="4">
    <source>
        <dbReference type="Proteomes" id="UP000245639"/>
    </source>
</evidence>
<feature type="signal peptide" evidence="1">
    <location>
        <begin position="1"/>
        <end position="32"/>
    </location>
</feature>
<dbReference type="AlphaFoldDB" id="A0A2U1FBU1"/>
<dbReference type="Gene3D" id="3.40.190.10">
    <property type="entry name" value="Periplasmic binding protein-like II"/>
    <property type="match status" value="1"/>
</dbReference>
<dbReference type="InterPro" id="IPR007210">
    <property type="entry name" value="ABC_Gly_betaine_transp_sub-bd"/>
</dbReference>
<organism evidence="3 4">
    <name type="scientific">Actinomycetospora cinnamomea</name>
    <dbReference type="NCBI Taxonomy" id="663609"/>
    <lineage>
        <taxon>Bacteria</taxon>
        <taxon>Bacillati</taxon>
        <taxon>Actinomycetota</taxon>
        <taxon>Actinomycetes</taxon>
        <taxon>Pseudonocardiales</taxon>
        <taxon>Pseudonocardiaceae</taxon>
        <taxon>Actinomycetospora</taxon>
    </lineage>
</organism>
<dbReference type="PROSITE" id="PS51257">
    <property type="entry name" value="PROKAR_LIPOPROTEIN"/>
    <property type="match status" value="1"/>
</dbReference>
<protein>
    <submittedName>
        <fullName evidence="3">Osmoprotectant transport system substrate-binding protein</fullName>
    </submittedName>
</protein>